<dbReference type="InterPro" id="IPR003462">
    <property type="entry name" value="ODC_Mu_crystall"/>
</dbReference>
<dbReference type="Gene3D" id="3.40.50.720">
    <property type="entry name" value="NAD(P)-binding Rossmann-like Domain"/>
    <property type="match status" value="1"/>
</dbReference>
<dbReference type="RefSeq" id="WP_094233850.1">
    <property type="nucleotide sequence ID" value="NZ_CP016199.1"/>
</dbReference>
<dbReference type="GO" id="GO:0019752">
    <property type="term" value="P:carboxylic acid metabolic process"/>
    <property type="evidence" value="ECO:0007669"/>
    <property type="project" value="UniProtKB-ARBA"/>
</dbReference>
<dbReference type="InterPro" id="IPR036291">
    <property type="entry name" value="NAD(P)-bd_dom_sf"/>
</dbReference>
<dbReference type="Gene3D" id="3.30.1780.10">
    <property type="entry name" value="ornithine cyclodeaminase, domain 1"/>
    <property type="match status" value="1"/>
</dbReference>
<gene>
    <name evidence="2" type="ORF">AXF17_03580</name>
</gene>
<dbReference type="PANTHER" id="PTHR13812">
    <property type="entry name" value="KETIMINE REDUCTASE MU-CRYSTALLIN"/>
    <property type="match status" value="1"/>
</dbReference>
<comment type="similarity">
    <text evidence="1">Belongs to the ornithine cyclodeaminase/mu-crystallin family.</text>
</comment>
<dbReference type="GO" id="GO:0005737">
    <property type="term" value="C:cytoplasm"/>
    <property type="evidence" value="ECO:0007669"/>
    <property type="project" value="TreeGrafter"/>
</dbReference>
<dbReference type="Pfam" id="PF02423">
    <property type="entry name" value="OCD_Mu_crystall"/>
    <property type="match status" value="1"/>
</dbReference>
<protein>
    <submittedName>
        <fullName evidence="2">Ornithine cyclodeaminase family protein</fullName>
    </submittedName>
</protein>
<dbReference type="PANTHER" id="PTHR13812:SF19">
    <property type="entry name" value="KETIMINE REDUCTASE MU-CRYSTALLIN"/>
    <property type="match status" value="1"/>
</dbReference>
<dbReference type="SUPFAM" id="SSF51735">
    <property type="entry name" value="NAD(P)-binding Rossmann-fold domains"/>
    <property type="match status" value="1"/>
</dbReference>
<dbReference type="PIRSF" id="PIRSF001439">
    <property type="entry name" value="CryM"/>
    <property type="match status" value="1"/>
</dbReference>
<evidence type="ECO:0000313" key="3">
    <source>
        <dbReference type="Proteomes" id="UP000214689"/>
    </source>
</evidence>
<dbReference type="Proteomes" id="UP000214689">
    <property type="component" value="Chromosome"/>
</dbReference>
<proteinExistence type="inferred from homology"/>
<evidence type="ECO:0000256" key="1">
    <source>
        <dbReference type="ARBA" id="ARBA00008903"/>
    </source>
</evidence>
<accession>A0A223ARR3</accession>
<dbReference type="OrthoDB" id="9792005at2"/>
<name>A0A223ARR3_9FIRM</name>
<organism evidence="2 3">
    <name type="scientific">Mogibacterium pumilum</name>
    <dbReference type="NCBI Taxonomy" id="86332"/>
    <lineage>
        <taxon>Bacteria</taxon>
        <taxon>Bacillati</taxon>
        <taxon>Bacillota</taxon>
        <taxon>Clostridia</taxon>
        <taxon>Peptostreptococcales</taxon>
        <taxon>Anaerovoracaceae</taxon>
        <taxon>Mogibacterium</taxon>
    </lineage>
</organism>
<dbReference type="AlphaFoldDB" id="A0A223ARR3"/>
<dbReference type="FunFam" id="3.40.50.720:FF:000311">
    <property type="entry name" value="Ornithine cyclodeaminase"/>
    <property type="match status" value="1"/>
</dbReference>
<evidence type="ECO:0000313" key="2">
    <source>
        <dbReference type="EMBL" id="ASS37622.1"/>
    </source>
</evidence>
<dbReference type="GO" id="GO:0016491">
    <property type="term" value="F:oxidoreductase activity"/>
    <property type="evidence" value="ECO:0007669"/>
    <property type="project" value="UniProtKB-ARBA"/>
</dbReference>
<dbReference type="InterPro" id="IPR023401">
    <property type="entry name" value="ODC_N"/>
</dbReference>
<dbReference type="EMBL" id="CP016199">
    <property type="protein sequence ID" value="ASS37622.1"/>
    <property type="molecule type" value="Genomic_DNA"/>
</dbReference>
<sequence length="328" mass="35418">MLLLNEKDIRTVFDMNDAIDSNIYAYKIFSSGNAVVPLRQVLAADEGRGNFAFMPAYSSKLGAAGIKIVNIFPGNRERGEATTIGQVLLMDDKNGEIIALMDGSFITKFRTGAASGAAFRLFARKDAKVGCLIGTGGQADCQLEAMLAACDLDEVRIVARDFDKTEKFVAEMSERFKDNGAKLVAYNDANEAVDGADVIVVVTVATKPVFDAKRVKKGAVVSGVGSYTAEMNEIDPELFKMADRIYFDSKDACIAESADIQIPLREGIVTEADLTGDIGEFALGEIAGRESDDEIIIFKNVGLGILDLVIAKLIYDKAKDSKVGVHWN</sequence>
<keyword evidence="3" id="KW-1185">Reference proteome</keyword>
<reference evidence="3" key="1">
    <citation type="submission" date="2016-05" db="EMBL/GenBank/DDBJ databases">
        <authorList>
            <person name="Holder M.E."/>
            <person name="Ajami N.J."/>
            <person name="Petrosino J.F."/>
        </authorList>
    </citation>
    <scope>NUCLEOTIDE SEQUENCE [LARGE SCALE GENOMIC DNA]</scope>
    <source>
        <strain evidence="3">ATCC 700696</strain>
    </source>
</reference>